<protein>
    <recommendedName>
        <fullName evidence="11">T2SS protein K first SAM-like domain-containing protein</fullName>
    </recommendedName>
</protein>
<dbReference type="PANTHER" id="PTHR38831:SF2">
    <property type="entry name" value="TYPE II SECRETION SYSTEM PROTEIN K"/>
    <property type="match status" value="1"/>
</dbReference>
<dbReference type="Gene3D" id="1.10.40.60">
    <property type="entry name" value="EpsJ-like"/>
    <property type="match status" value="1"/>
</dbReference>
<feature type="region of interest" description="Disordered" evidence="10">
    <location>
        <begin position="219"/>
        <end position="241"/>
    </location>
</feature>
<keyword evidence="4" id="KW-1003">Cell membrane</keyword>
<gene>
    <name evidence="12" type="ORF">GCM10007100_16490</name>
</gene>
<evidence type="ECO:0000256" key="7">
    <source>
        <dbReference type="ARBA" id="ARBA00022927"/>
    </source>
</evidence>
<feature type="domain" description="T2SS protein K first SAM-like" evidence="11">
    <location>
        <begin position="82"/>
        <end position="170"/>
    </location>
</feature>
<dbReference type="Pfam" id="PF21687">
    <property type="entry name" value="T2SSK_1st"/>
    <property type="match status" value="1"/>
</dbReference>
<keyword evidence="6" id="KW-0812">Transmembrane</keyword>
<evidence type="ECO:0000256" key="6">
    <source>
        <dbReference type="ARBA" id="ARBA00022692"/>
    </source>
</evidence>
<comment type="subcellular location">
    <subcellularLocation>
        <location evidence="1">Cell inner membrane</location>
    </subcellularLocation>
</comment>
<keyword evidence="5" id="KW-0997">Cell inner membrane</keyword>
<keyword evidence="9" id="KW-0472">Membrane</keyword>
<dbReference type="AlphaFoldDB" id="A0A918TLE8"/>
<dbReference type="EMBL" id="BMXI01000006">
    <property type="protein sequence ID" value="GHC51034.1"/>
    <property type="molecule type" value="Genomic_DNA"/>
</dbReference>
<evidence type="ECO:0000256" key="1">
    <source>
        <dbReference type="ARBA" id="ARBA00004533"/>
    </source>
</evidence>
<keyword evidence="13" id="KW-1185">Reference proteome</keyword>
<organism evidence="12 13">
    <name type="scientific">Roseibacillus persicicus</name>
    <dbReference type="NCBI Taxonomy" id="454148"/>
    <lineage>
        <taxon>Bacteria</taxon>
        <taxon>Pseudomonadati</taxon>
        <taxon>Verrucomicrobiota</taxon>
        <taxon>Verrucomicrobiia</taxon>
        <taxon>Verrucomicrobiales</taxon>
        <taxon>Verrucomicrobiaceae</taxon>
        <taxon>Roseibacillus</taxon>
    </lineage>
</organism>
<reference evidence="12" key="2">
    <citation type="submission" date="2020-09" db="EMBL/GenBank/DDBJ databases">
        <authorList>
            <person name="Sun Q."/>
            <person name="Kim S."/>
        </authorList>
    </citation>
    <scope>NUCLEOTIDE SEQUENCE</scope>
    <source>
        <strain evidence="12">KCTC 12988</strain>
    </source>
</reference>
<dbReference type="Proteomes" id="UP000644507">
    <property type="component" value="Unassembled WGS sequence"/>
</dbReference>
<dbReference type="PANTHER" id="PTHR38831">
    <property type="entry name" value="TYPE II SECRETION SYSTEM PROTEIN K"/>
    <property type="match status" value="1"/>
</dbReference>
<proteinExistence type="inferred from homology"/>
<dbReference type="GO" id="GO:0005886">
    <property type="term" value="C:plasma membrane"/>
    <property type="evidence" value="ECO:0007669"/>
    <property type="project" value="UniProtKB-SubCell"/>
</dbReference>
<evidence type="ECO:0000259" key="11">
    <source>
        <dbReference type="Pfam" id="PF21687"/>
    </source>
</evidence>
<evidence type="ECO:0000256" key="2">
    <source>
        <dbReference type="ARBA" id="ARBA00007246"/>
    </source>
</evidence>
<evidence type="ECO:0000256" key="9">
    <source>
        <dbReference type="ARBA" id="ARBA00023136"/>
    </source>
</evidence>
<dbReference type="InterPro" id="IPR005628">
    <property type="entry name" value="GspK"/>
</dbReference>
<evidence type="ECO:0000313" key="13">
    <source>
        <dbReference type="Proteomes" id="UP000644507"/>
    </source>
</evidence>
<sequence length="305" mass="34105">MVAVFWLLSILGIALFSVITLVKFESDLVASQTQGTRARHFAEMGIAVGANPVVQRDDPILRQVMEGGTEGFSCQIESEADKLDINLLLSNQDPVADDKGWLRELFFDWGMELEEAQALADALVDWVDAGDTEELNGAEAPYYESLGFLDRPFNRPFYSLDEMRFVRGMDVLERVNPNWQDWFTVWTQSGLDVNEASAEKLARVLNVSIDDADIIPETVRGPDGIRGTEDDQPFQGPEAAAGPQGAVYMTEEEFAQHGHRITANSPTTRLESTGWSGDVKRRVTLIIRNREGNPTLLERREEIVQ</sequence>
<evidence type="ECO:0000313" key="12">
    <source>
        <dbReference type="EMBL" id="GHC51034.1"/>
    </source>
</evidence>
<comment type="similarity">
    <text evidence="2">Belongs to the GSP K family.</text>
</comment>
<reference evidence="12" key="1">
    <citation type="journal article" date="2014" name="Int. J. Syst. Evol. Microbiol.">
        <title>Complete genome sequence of Corynebacterium casei LMG S-19264T (=DSM 44701T), isolated from a smear-ripened cheese.</title>
        <authorList>
            <consortium name="US DOE Joint Genome Institute (JGI-PGF)"/>
            <person name="Walter F."/>
            <person name="Albersmeier A."/>
            <person name="Kalinowski J."/>
            <person name="Ruckert C."/>
        </authorList>
    </citation>
    <scope>NUCLEOTIDE SEQUENCE</scope>
    <source>
        <strain evidence="12">KCTC 12988</strain>
    </source>
</reference>
<evidence type="ECO:0000256" key="8">
    <source>
        <dbReference type="ARBA" id="ARBA00022989"/>
    </source>
</evidence>
<keyword evidence="3" id="KW-0813">Transport</keyword>
<dbReference type="InterPro" id="IPR038072">
    <property type="entry name" value="GspK_central_sf"/>
</dbReference>
<evidence type="ECO:0000256" key="4">
    <source>
        <dbReference type="ARBA" id="ARBA00022475"/>
    </source>
</evidence>
<dbReference type="InterPro" id="IPR049031">
    <property type="entry name" value="T2SSK_SAM-like_1st"/>
</dbReference>
<evidence type="ECO:0000256" key="3">
    <source>
        <dbReference type="ARBA" id="ARBA00022448"/>
    </source>
</evidence>
<evidence type="ECO:0000256" key="5">
    <source>
        <dbReference type="ARBA" id="ARBA00022519"/>
    </source>
</evidence>
<dbReference type="SUPFAM" id="SSF158544">
    <property type="entry name" value="GspK insert domain-like"/>
    <property type="match status" value="1"/>
</dbReference>
<keyword evidence="7" id="KW-0653">Protein transport</keyword>
<name>A0A918TLE8_9BACT</name>
<dbReference type="GO" id="GO:0009306">
    <property type="term" value="P:protein secretion"/>
    <property type="evidence" value="ECO:0007669"/>
    <property type="project" value="InterPro"/>
</dbReference>
<keyword evidence="8" id="KW-1133">Transmembrane helix</keyword>
<evidence type="ECO:0000256" key="10">
    <source>
        <dbReference type="SAM" id="MobiDB-lite"/>
    </source>
</evidence>
<comment type="caution">
    <text evidence="12">The sequence shown here is derived from an EMBL/GenBank/DDBJ whole genome shotgun (WGS) entry which is preliminary data.</text>
</comment>
<accession>A0A918TLE8</accession>